<comment type="subcellular location">
    <subcellularLocation>
        <location evidence="1">Membrane</location>
        <topology evidence="1">Multi-pass membrane protein</topology>
    </subcellularLocation>
</comment>
<reference evidence="7 8" key="1">
    <citation type="journal article" date="2016" name="Proc. Natl. Acad. Sci. U.S.A.">
        <title>Comparative genomics of biotechnologically important yeasts.</title>
        <authorList>
            <person name="Riley R."/>
            <person name="Haridas S."/>
            <person name="Wolfe K.H."/>
            <person name="Lopes M.R."/>
            <person name="Hittinger C.T."/>
            <person name="Goeker M."/>
            <person name="Salamov A.A."/>
            <person name="Wisecaver J.H."/>
            <person name="Long T.M."/>
            <person name="Calvey C.H."/>
            <person name="Aerts A.L."/>
            <person name="Barry K.W."/>
            <person name="Choi C."/>
            <person name="Clum A."/>
            <person name="Coughlan A.Y."/>
            <person name="Deshpande S."/>
            <person name="Douglass A.P."/>
            <person name="Hanson S.J."/>
            <person name="Klenk H.-P."/>
            <person name="LaButti K.M."/>
            <person name="Lapidus A."/>
            <person name="Lindquist E.A."/>
            <person name="Lipzen A.M."/>
            <person name="Meier-Kolthoff J.P."/>
            <person name="Ohm R.A."/>
            <person name="Otillar R.P."/>
            <person name="Pangilinan J.L."/>
            <person name="Peng Y."/>
            <person name="Rokas A."/>
            <person name="Rosa C.A."/>
            <person name="Scheuner C."/>
            <person name="Sibirny A.A."/>
            <person name="Slot J.C."/>
            <person name="Stielow J.B."/>
            <person name="Sun H."/>
            <person name="Kurtzman C.P."/>
            <person name="Blackwell M."/>
            <person name="Grigoriev I.V."/>
            <person name="Jeffries T.W."/>
        </authorList>
    </citation>
    <scope>NUCLEOTIDE SEQUENCE [LARGE SCALE GENOMIC DNA]</scope>
    <source>
        <strain evidence="8">ATCC 18201 / CBS 1600 / BCRC 20928 / JCM 3617 / NBRC 0987 / NRRL Y-1542</strain>
    </source>
</reference>
<keyword evidence="8" id="KW-1185">Reference proteome</keyword>
<feature type="transmembrane region" description="Helical" evidence="6">
    <location>
        <begin position="48"/>
        <end position="68"/>
    </location>
</feature>
<dbReference type="PANTHER" id="PTHR22779:SF6">
    <property type="entry name" value="SD17342P"/>
    <property type="match status" value="1"/>
</dbReference>
<dbReference type="PANTHER" id="PTHR22779">
    <property type="entry name" value="SD17342P"/>
    <property type="match status" value="1"/>
</dbReference>
<proteinExistence type="inferred from homology"/>
<evidence type="ECO:0000256" key="2">
    <source>
        <dbReference type="ARBA" id="ARBA00006325"/>
    </source>
</evidence>
<organism evidence="7 8">
    <name type="scientific">Cyberlindnera jadinii (strain ATCC 18201 / CBS 1600 / BCRC 20928 / JCM 3617 / NBRC 0987 / NRRL Y-1542)</name>
    <name type="common">Torula yeast</name>
    <name type="synonym">Candida utilis</name>
    <dbReference type="NCBI Taxonomy" id="983966"/>
    <lineage>
        <taxon>Eukaryota</taxon>
        <taxon>Fungi</taxon>
        <taxon>Dikarya</taxon>
        <taxon>Ascomycota</taxon>
        <taxon>Saccharomycotina</taxon>
        <taxon>Saccharomycetes</taxon>
        <taxon>Phaffomycetales</taxon>
        <taxon>Phaffomycetaceae</taxon>
        <taxon>Cyberlindnera</taxon>
    </lineage>
</organism>
<evidence type="ECO:0000256" key="4">
    <source>
        <dbReference type="ARBA" id="ARBA00022989"/>
    </source>
</evidence>
<comment type="similarity">
    <text evidence="2">Belongs to the TMEM170 family.</text>
</comment>
<accession>A0A1E4RVR0</accession>
<protein>
    <recommendedName>
        <fullName evidence="9">Integral membrane protein</fullName>
    </recommendedName>
</protein>
<name>A0A1E4RVR0_CYBJN</name>
<evidence type="ECO:0000256" key="5">
    <source>
        <dbReference type="ARBA" id="ARBA00023136"/>
    </source>
</evidence>
<evidence type="ECO:0000313" key="7">
    <source>
        <dbReference type="EMBL" id="ODV71336.1"/>
    </source>
</evidence>
<dbReference type="OrthoDB" id="2131401at2759"/>
<keyword evidence="3 6" id="KW-0812">Transmembrane</keyword>
<dbReference type="OMA" id="FPMQGGL"/>
<dbReference type="Pfam" id="PF10190">
    <property type="entry name" value="Tmemb_170"/>
    <property type="match status" value="1"/>
</dbReference>
<gene>
    <name evidence="7" type="ORF">CYBJADRAFT_192096</name>
</gene>
<dbReference type="GO" id="GO:0016020">
    <property type="term" value="C:membrane"/>
    <property type="evidence" value="ECO:0007669"/>
    <property type="project" value="UniProtKB-SubCell"/>
</dbReference>
<keyword evidence="5 6" id="KW-0472">Membrane</keyword>
<keyword evidence="4 6" id="KW-1133">Transmembrane helix</keyword>
<evidence type="ECO:0000256" key="3">
    <source>
        <dbReference type="ARBA" id="ARBA00022692"/>
    </source>
</evidence>
<dbReference type="EMBL" id="KV453942">
    <property type="protein sequence ID" value="ODV71336.1"/>
    <property type="molecule type" value="Genomic_DNA"/>
</dbReference>
<evidence type="ECO:0000256" key="1">
    <source>
        <dbReference type="ARBA" id="ARBA00004141"/>
    </source>
</evidence>
<dbReference type="STRING" id="983966.A0A1E4RVR0"/>
<dbReference type="Proteomes" id="UP000094389">
    <property type="component" value="Unassembled WGS sequence"/>
</dbReference>
<feature type="transmembrane region" description="Helical" evidence="6">
    <location>
        <begin position="80"/>
        <end position="104"/>
    </location>
</feature>
<dbReference type="RefSeq" id="XP_020068375.1">
    <property type="nucleotide sequence ID" value="XM_020217428.1"/>
</dbReference>
<dbReference type="InterPro" id="IPR019334">
    <property type="entry name" value="TMEM170A/B/YPR153W-like"/>
</dbReference>
<dbReference type="AlphaFoldDB" id="A0A1E4RVR0"/>
<feature type="transmembrane region" description="Helical" evidence="6">
    <location>
        <begin position="116"/>
        <end position="136"/>
    </location>
</feature>
<sequence>MSSTYITIADVPVGYTVPPFPSLYWPLHSEQYQVSYLYYLEDMWRFTVIWTVIFFSTFYGAAGVWAAFLHRKIANTVWILVVYLAVGSLQGFVSGTIFSLVLGAIYNAGVFAMSTWIPMCAGVVQILFVVIASYSLTAGIL</sequence>
<evidence type="ECO:0000256" key="6">
    <source>
        <dbReference type="SAM" id="Phobius"/>
    </source>
</evidence>
<evidence type="ECO:0008006" key="9">
    <source>
        <dbReference type="Google" id="ProtNLM"/>
    </source>
</evidence>
<dbReference type="GeneID" id="30991824"/>
<evidence type="ECO:0000313" key="8">
    <source>
        <dbReference type="Proteomes" id="UP000094389"/>
    </source>
</evidence>